<sequence length="518" mass="57703">MASRRREPFTNVDPETEEDARRRGIDPHDLDSSTEHFMSLMYSSLPDQPVYSAAHLTADCSSPSDGIDRISDLPSALIRDIVSRLPAKDAARTAVLGTCWRGAWRSAPLVLVDTHLSDGIWPPTDSPSVVAAVSRVLAAHPGPFRCVHLVCSRMGGRQTELRRWLRLLAAKGVQELVLVNRPWPIKVPLPRTLFTISTLTRLYIGVWKFPDATGLRGVSFPHLRELGLCIVTVESGDIETFVAKSPVLEILNIQGNIQGLRLWLVSNSLRCVQICASEMETIAVVNTPCLERLILSGSMNSDCGLCTRVKIGNAPKLRLFGYLEAGKYTLEIRDTVIKAGIEPTPSMMLTTVKILSFDVCFGVQKDIEMMPTFLRCFPNVETLHIKSADCDHPTGELNLRFWEDQAGPIISVMFRIRVMTFSEFRGEHYELSFLQCFFESAGVLKYAVIAMVDPRFTSLSMDEMISSVQNMSDEKWASKFNLALCRSSGEGSRLCTFEQGADFSDEDPFSPVEIPSKF</sequence>
<organism evidence="1 2">
    <name type="scientific">Avena sativa</name>
    <name type="common">Oat</name>
    <dbReference type="NCBI Taxonomy" id="4498"/>
    <lineage>
        <taxon>Eukaryota</taxon>
        <taxon>Viridiplantae</taxon>
        <taxon>Streptophyta</taxon>
        <taxon>Embryophyta</taxon>
        <taxon>Tracheophyta</taxon>
        <taxon>Spermatophyta</taxon>
        <taxon>Magnoliopsida</taxon>
        <taxon>Liliopsida</taxon>
        <taxon>Poales</taxon>
        <taxon>Poaceae</taxon>
        <taxon>BOP clade</taxon>
        <taxon>Pooideae</taxon>
        <taxon>Poodae</taxon>
        <taxon>Poeae</taxon>
        <taxon>Poeae Chloroplast Group 1 (Aveneae type)</taxon>
        <taxon>Aveninae</taxon>
        <taxon>Avena</taxon>
    </lineage>
</organism>
<keyword evidence="2" id="KW-1185">Reference proteome</keyword>
<name>A0ACD5VT76_AVESA</name>
<reference evidence="1" key="2">
    <citation type="submission" date="2025-09" db="UniProtKB">
        <authorList>
            <consortium name="EnsemblPlants"/>
        </authorList>
    </citation>
    <scope>IDENTIFICATION</scope>
</reference>
<accession>A0ACD5VT76</accession>
<dbReference type="Proteomes" id="UP001732700">
    <property type="component" value="Chromosome 3C"/>
</dbReference>
<evidence type="ECO:0000313" key="2">
    <source>
        <dbReference type="Proteomes" id="UP001732700"/>
    </source>
</evidence>
<evidence type="ECO:0000313" key="1">
    <source>
        <dbReference type="EnsemblPlants" id="AVESA.00010b.r2.3CG0494660.1.CDS"/>
    </source>
</evidence>
<protein>
    <submittedName>
        <fullName evidence="1">Uncharacterized protein</fullName>
    </submittedName>
</protein>
<dbReference type="EnsemblPlants" id="AVESA.00010b.r2.3CG0494660.1">
    <property type="protein sequence ID" value="AVESA.00010b.r2.3CG0494660.1.CDS"/>
    <property type="gene ID" value="AVESA.00010b.r2.3CG0494660"/>
</dbReference>
<proteinExistence type="predicted"/>
<reference evidence="1" key="1">
    <citation type="submission" date="2021-05" db="EMBL/GenBank/DDBJ databases">
        <authorList>
            <person name="Scholz U."/>
            <person name="Mascher M."/>
            <person name="Fiebig A."/>
        </authorList>
    </citation>
    <scope>NUCLEOTIDE SEQUENCE [LARGE SCALE GENOMIC DNA]</scope>
</reference>